<keyword evidence="4" id="KW-1185">Reference proteome</keyword>
<proteinExistence type="predicted"/>
<protein>
    <submittedName>
        <fullName evidence="3">Kelch-type beta propeller</fullName>
    </submittedName>
</protein>
<sequence>MTNATTKKPTAKKRKTTATTKKKKPPSPAKKRKTTATTTPQQSSPILSLPYDLLFNCLARVSRLYYPTLSLVSKSFRSLLASPELYRARSLLGRTESCLYVCIGGFPDCRWFTLCRKPHGLLTSGYTCTRATSSGYVLAAVPSPQDPQKRDPVFPGLVAVGSNIYNIGPRSPLTHNFSHTISILDCCSHTWHDAPCLQVKMTSFSASVLDQKIYVAGCCKDGDLNSYKNLMEVFDTKTQTWDPKPIPCSETFGGLFCKTACLDGKFHVMRDDDVVAYNSKEGRWDRVEKQIGRYIYSKSYCEIHNVLYSCDHGNIVWYDTEAREWRELKGLVGLPEFPSDKKGIRLADYGGKMAVLWLEEWPFNFYGLRKMIWCAEITLEKRKSGEIWGKVEWFDHLLTIPTCEGKVEWFDHLLTIPTCEILKVLAATV</sequence>
<dbReference type="AlphaFoldDB" id="A0A8T2C1J5"/>
<dbReference type="PANTHER" id="PTHR24414">
    <property type="entry name" value="F-BOX/KELCH-REPEAT PROTEIN SKIP4"/>
    <property type="match status" value="1"/>
</dbReference>
<feature type="compositionally biased region" description="Basic residues" evidence="1">
    <location>
        <begin position="9"/>
        <end position="34"/>
    </location>
</feature>
<evidence type="ECO:0000313" key="4">
    <source>
        <dbReference type="Proteomes" id="UP000694240"/>
    </source>
</evidence>
<evidence type="ECO:0000256" key="1">
    <source>
        <dbReference type="SAM" id="MobiDB-lite"/>
    </source>
</evidence>
<dbReference type="PANTHER" id="PTHR24414:SF184">
    <property type="entry name" value="GALACTOSE OXIDASE_KELCH REPEAT SUPERFAMILY PROTEIN"/>
    <property type="match status" value="1"/>
</dbReference>
<evidence type="ECO:0000259" key="2">
    <source>
        <dbReference type="PROSITE" id="PS50181"/>
    </source>
</evidence>
<organism evidence="3 4">
    <name type="scientific">Arabidopsis thaliana x Arabidopsis arenosa</name>
    <dbReference type="NCBI Taxonomy" id="1240361"/>
    <lineage>
        <taxon>Eukaryota</taxon>
        <taxon>Viridiplantae</taxon>
        <taxon>Streptophyta</taxon>
        <taxon>Embryophyta</taxon>
        <taxon>Tracheophyta</taxon>
        <taxon>Spermatophyta</taxon>
        <taxon>Magnoliopsida</taxon>
        <taxon>eudicotyledons</taxon>
        <taxon>Gunneridae</taxon>
        <taxon>Pentapetalae</taxon>
        <taxon>rosids</taxon>
        <taxon>malvids</taxon>
        <taxon>Brassicales</taxon>
        <taxon>Brassicaceae</taxon>
        <taxon>Camelineae</taxon>
        <taxon>Arabidopsis</taxon>
    </lineage>
</organism>
<dbReference type="InterPro" id="IPR001810">
    <property type="entry name" value="F-box_dom"/>
</dbReference>
<dbReference type="InterPro" id="IPR057499">
    <property type="entry name" value="Kelch_FKB95"/>
</dbReference>
<comment type="caution">
    <text evidence="3">The sequence shown here is derived from an EMBL/GenBank/DDBJ whole genome shotgun (WGS) entry which is preliminary data.</text>
</comment>
<feature type="region of interest" description="Disordered" evidence="1">
    <location>
        <begin position="1"/>
        <end position="43"/>
    </location>
</feature>
<dbReference type="EMBL" id="JAEFBK010000006">
    <property type="protein sequence ID" value="KAG7592819.1"/>
    <property type="molecule type" value="Genomic_DNA"/>
</dbReference>
<gene>
    <name evidence="3" type="ORF">ISN45_Aa01g016760</name>
</gene>
<dbReference type="PROSITE" id="PS50181">
    <property type="entry name" value="FBOX"/>
    <property type="match status" value="1"/>
</dbReference>
<dbReference type="Pfam" id="PF25210">
    <property type="entry name" value="Kelch_FKB95"/>
    <property type="match status" value="1"/>
</dbReference>
<dbReference type="InterPro" id="IPR050354">
    <property type="entry name" value="F-box/kelch-repeat_ARATH"/>
</dbReference>
<evidence type="ECO:0000313" key="3">
    <source>
        <dbReference type="EMBL" id="KAG7592819.1"/>
    </source>
</evidence>
<dbReference type="Pfam" id="PF00646">
    <property type="entry name" value="F-box"/>
    <property type="match status" value="1"/>
</dbReference>
<dbReference type="CDD" id="cd22152">
    <property type="entry name" value="F-box_AtAFR-like"/>
    <property type="match status" value="1"/>
</dbReference>
<feature type="domain" description="F-box" evidence="2">
    <location>
        <begin position="43"/>
        <end position="89"/>
    </location>
</feature>
<name>A0A8T2C1J5_9BRAS</name>
<dbReference type="Proteomes" id="UP000694240">
    <property type="component" value="Chromosome 6"/>
</dbReference>
<reference evidence="3 4" key="1">
    <citation type="submission" date="2020-12" db="EMBL/GenBank/DDBJ databases">
        <title>Concerted genomic and epigenomic changes stabilize Arabidopsis allopolyploids.</title>
        <authorList>
            <person name="Chen Z."/>
        </authorList>
    </citation>
    <scope>NUCLEOTIDE SEQUENCE [LARGE SCALE GENOMIC DNA]</scope>
    <source>
        <strain evidence="3">Allo738</strain>
        <tissue evidence="3">Leaf</tissue>
    </source>
</reference>
<accession>A0A8T2C1J5</accession>
<dbReference type="SMART" id="SM00256">
    <property type="entry name" value="FBOX"/>
    <property type="match status" value="1"/>
</dbReference>